<gene>
    <name evidence="1" type="ORF">I4F81_010271</name>
</gene>
<proteinExistence type="predicted"/>
<reference evidence="1" key="1">
    <citation type="submission" date="2019-11" db="EMBL/GenBank/DDBJ databases">
        <title>Nori genome reveals adaptations in red seaweeds to the harsh intertidal environment.</title>
        <authorList>
            <person name="Wang D."/>
            <person name="Mao Y."/>
        </authorList>
    </citation>
    <scope>NUCLEOTIDE SEQUENCE</scope>
    <source>
        <tissue evidence="1">Gametophyte</tissue>
    </source>
</reference>
<protein>
    <submittedName>
        <fullName evidence="1">Uncharacterized protein</fullName>
    </submittedName>
</protein>
<evidence type="ECO:0000313" key="2">
    <source>
        <dbReference type="Proteomes" id="UP000798662"/>
    </source>
</evidence>
<organism evidence="1 2">
    <name type="scientific">Pyropia yezoensis</name>
    <name type="common">Susabi-nori</name>
    <name type="synonym">Porphyra yezoensis</name>
    <dbReference type="NCBI Taxonomy" id="2788"/>
    <lineage>
        <taxon>Eukaryota</taxon>
        <taxon>Rhodophyta</taxon>
        <taxon>Bangiophyceae</taxon>
        <taxon>Bangiales</taxon>
        <taxon>Bangiaceae</taxon>
        <taxon>Pyropia</taxon>
    </lineage>
</organism>
<accession>A0ACC3CDB1</accession>
<sequence>MASPAAFAAGGGHAGVGCQCRHCVQPDTDVACRVRDGTGAWTWIFDTVPRYAADTKMYEVLHACEVENENDEDDEDGGGVGGGTAAGEKRGSGRAPPSKTYSVPHNQVSVLSINPDLCLSASSRVLAMYPDTTTFYPATVAENAASRRDHLYLLNFDDQEDDGDTGDAGTGGASGGGGGGGGGSGAGGGAAVALANTVAPRNVPSVGYDRARDVSCPATQFHRIGVTAISPGDLLGARVAVPEWSKQEKAARSSPGKRLMSRGLL</sequence>
<name>A0ACC3CDB1_PYRYE</name>
<evidence type="ECO:0000313" key="1">
    <source>
        <dbReference type="EMBL" id="KAK1867771.1"/>
    </source>
</evidence>
<keyword evidence="2" id="KW-1185">Reference proteome</keyword>
<dbReference type="Proteomes" id="UP000798662">
    <property type="component" value="Chromosome 3"/>
</dbReference>
<dbReference type="EMBL" id="CM020620">
    <property type="protein sequence ID" value="KAK1867771.1"/>
    <property type="molecule type" value="Genomic_DNA"/>
</dbReference>
<comment type="caution">
    <text evidence="1">The sequence shown here is derived from an EMBL/GenBank/DDBJ whole genome shotgun (WGS) entry which is preliminary data.</text>
</comment>